<dbReference type="Proteomes" id="UP001153069">
    <property type="component" value="Unassembled WGS sequence"/>
</dbReference>
<dbReference type="PANTHER" id="PTHR12815:SF42">
    <property type="entry name" value="BACTERIAL SURFACE ANTIGEN (D15) DOMAIN-CONTAINING PROTEIN"/>
    <property type="match status" value="1"/>
</dbReference>
<dbReference type="InterPro" id="IPR039910">
    <property type="entry name" value="D15-like"/>
</dbReference>
<keyword evidence="2" id="KW-0732">Signal</keyword>
<dbReference type="OrthoDB" id="40139at2759"/>
<feature type="region of interest" description="Disordered" evidence="1">
    <location>
        <begin position="30"/>
        <end position="67"/>
    </location>
</feature>
<proteinExistence type="predicted"/>
<dbReference type="Gene3D" id="3.10.20.310">
    <property type="entry name" value="membrane protein fhac"/>
    <property type="match status" value="1"/>
</dbReference>
<keyword evidence="4" id="KW-1185">Reference proteome</keyword>
<evidence type="ECO:0000256" key="1">
    <source>
        <dbReference type="SAM" id="MobiDB-lite"/>
    </source>
</evidence>
<evidence type="ECO:0008006" key="5">
    <source>
        <dbReference type="Google" id="ProtNLM"/>
    </source>
</evidence>
<feature type="region of interest" description="Disordered" evidence="1">
    <location>
        <begin position="456"/>
        <end position="492"/>
    </location>
</feature>
<dbReference type="GO" id="GO:0016020">
    <property type="term" value="C:membrane"/>
    <property type="evidence" value="ECO:0007669"/>
    <property type="project" value="TreeGrafter"/>
</dbReference>
<reference evidence="3" key="1">
    <citation type="submission" date="2020-06" db="EMBL/GenBank/DDBJ databases">
        <authorList>
            <consortium name="Plant Systems Biology data submission"/>
        </authorList>
    </citation>
    <scope>NUCLEOTIDE SEQUENCE</scope>
    <source>
        <strain evidence="3">D6</strain>
    </source>
</reference>
<dbReference type="PANTHER" id="PTHR12815">
    <property type="entry name" value="SORTING AND ASSEMBLY MACHINERY SAMM50 PROTEIN FAMILY MEMBER"/>
    <property type="match status" value="1"/>
</dbReference>
<sequence>MISFRLLLGYTLALSWVSLSRHCQCSAFLTGPPTRRGHSGKIGSGNSNNGGRIPPPRAANRHDDWADDGFSDEVVASSFLQHNNETDDATTQQQQQIATNNMIMRGGSTKPPPKSSDHDRVLKGGKVTLASTASYWSDAFGKAGQAVTKPFKSAGQAVSSRLQSKEQKKEQELLDKLETTKVQSVVMVPNTTVVPNEVVQLAARRSGLIGNPLRTDRVQDFAASLKKWYQMRGYILHSVTGATLNTASATAEIQVQEPHVSRVPVDITFCKEMVVDPETGNILTFRQYKERHMKRKTFGHRSITKADTNTTFVQTTGKTRPSRIAQVLGLKPGAPFQWDASRWRSVSSSGIFARVLQAGPQRMQDGSVQLQILATEAPPRHLEYGVSKSLYTGSWEGEVDFQHENLLGGGESLALQVRRGTKDPEPSVTLRFSDDKFGMPGGYDVEAFSDFIGDTDAEGGTKKGKSKKSDNAEDSVEDETPPSKEPNKLLDRKGMRFTYRNPIETKRIRHSSASTSLERTATQSGIRETIGCGSLTLGPFRRELPLDARSSIDGRFTTGLRVPEGSVQAELSSDKNTEIRGGSTTYQGLTLLPFTSFRLTTTQVLPLLSSSYSASSAAEPEKQPSLALRHTVSGSTRNLPQHEQNAMGFSSMIRGGQSKGGISTYVTGATELRIPLNIMGGSKRIQNLQQDASVVLFGDWVSARKNNGSPFAFEKSIGVGFRKIAQGIPLKVDFCYAGNGKIKSNFGLGRDFDV</sequence>
<accession>A0A9N8DTS5</accession>
<comment type="caution">
    <text evidence="3">The sequence shown here is derived from an EMBL/GenBank/DDBJ whole genome shotgun (WGS) entry which is preliminary data.</text>
</comment>
<feature type="chain" id="PRO_5040475352" description="Bacterial surface antigen (D15) domain-containing protein" evidence="2">
    <location>
        <begin position="21"/>
        <end position="754"/>
    </location>
</feature>
<protein>
    <recommendedName>
        <fullName evidence="5">Bacterial surface antigen (D15) domain-containing protein</fullName>
    </recommendedName>
</protein>
<dbReference type="EMBL" id="CAICTM010000350">
    <property type="protein sequence ID" value="CAB9508551.1"/>
    <property type="molecule type" value="Genomic_DNA"/>
</dbReference>
<feature type="compositionally biased region" description="Basic and acidic residues" evidence="1">
    <location>
        <begin position="481"/>
        <end position="492"/>
    </location>
</feature>
<feature type="signal peptide" evidence="2">
    <location>
        <begin position="1"/>
        <end position="20"/>
    </location>
</feature>
<dbReference type="AlphaFoldDB" id="A0A9N8DTS5"/>
<organism evidence="3 4">
    <name type="scientific">Seminavis robusta</name>
    <dbReference type="NCBI Taxonomy" id="568900"/>
    <lineage>
        <taxon>Eukaryota</taxon>
        <taxon>Sar</taxon>
        <taxon>Stramenopiles</taxon>
        <taxon>Ochrophyta</taxon>
        <taxon>Bacillariophyta</taxon>
        <taxon>Bacillariophyceae</taxon>
        <taxon>Bacillariophycidae</taxon>
        <taxon>Naviculales</taxon>
        <taxon>Naviculaceae</taxon>
        <taxon>Seminavis</taxon>
    </lineage>
</organism>
<evidence type="ECO:0000313" key="3">
    <source>
        <dbReference type="EMBL" id="CAB9508551.1"/>
    </source>
</evidence>
<dbReference type="Gene3D" id="2.40.160.50">
    <property type="entry name" value="membrane protein fhac: a member of the omp85/tpsb transporter family"/>
    <property type="match status" value="1"/>
</dbReference>
<gene>
    <name evidence="3" type="ORF">SEMRO_351_G124060.1</name>
</gene>
<name>A0A9N8DTS5_9STRA</name>
<evidence type="ECO:0000313" key="4">
    <source>
        <dbReference type="Proteomes" id="UP001153069"/>
    </source>
</evidence>
<evidence type="ECO:0000256" key="2">
    <source>
        <dbReference type="SAM" id="SignalP"/>
    </source>
</evidence>